<dbReference type="AlphaFoldDB" id="A0AA88ACG4"/>
<dbReference type="Proteomes" id="UP001187192">
    <property type="component" value="Unassembled WGS sequence"/>
</dbReference>
<protein>
    <submittedName>
        <fullName evidence="2">Uncharacterized protein</fullName>
    </submittedName>
</protein>
<evidence type="ECO:0000313" key="3">
    <source>
        <dbReference type="Proteomes" id="UP001187192"/>
    </source>
</evidence>
<reference evidence="2" key="1">
    <citation type="submission" date="2023-07" db="EMBL/GenBank/DDBJ databases">
        <title>draft genome sequence of fig (Ficus carica).</title>
        <authorList>
            <person name="Takahashi T."/>
            <person name="Nishimura K."/>
        </authorList>
    </citation>
    <scope>NUCLEOTIDE SEQUENCE</scope>
</reference>
<keyword evidence="3" id="KW-1185">Reference proteome</keyword>
<comment type="caution">
    <text evidence="2">The sequence shown here is derived from an EMBL/GenBank/DDBJ whole genome shotgun (WGS) entry which is preliminary data.</text>
</comment>
<gene>
    <name evidence="2" type="ORF">TIFTF001_021306</name>
</gene>
<name>A0AA88ACG4_FICCA</name>
<dbReference type="EMBL" id="BTGU01000040">
    <property type="protein sequence ID" value="GMN52158.1"/>
    <property type="molecule type" value="Genomic_DNA"/>
</dbReference>
<feature type="region of interest" description="Disordered" evidence="1">
    <location>
        <begin position="14"/>
        <end position="55"/>
    </location>
</feature>
<accession>A0AA88ACG4</accession>
<proteinExistence type="predicted"/>
<feature type="compositionally biased region" description="Polar residues" evidence="1">
    <location>
        <begin position="35"/>
        <end position="49"/>
    </location>
</feature>
<evidence type="ECO:0000313" key="2">
    <source>
        <dbReference type="EMBL" id="GMN52158.1"/>
    </source>
</evidence>
<organism evidence="2 3">
    <name type="scientific">Ficus carica</name>
    <name type="common">Common fig</name>
    <dbReference type="NCBI Taxonomy" id="3494"/>
    <lineage>
        <taxon>Eukaryota</taxon>
        <taxon>Viridiplantae</taxon>
        <taxon>Streptophyta</taxon>
        <taxon>Embryophyta</taxon>
        <taxon>Tracheophyta</taxon>
        <taxon>Spermatophyta</taxon>
        <taxon>Magnoliopsida</taxon>
        <taxon>eudicotyledons</taxon>
        <taxon>Gunneridae</taxon>
        <taxon>Pentapetalae</taxon>
        <taxon>rosids</taxon>
        <taxon>fabids</taxon>
        <taxon>Rosales</taxon>
        <taxon>Moraceae</taxon>
        <taxon>Ficeae</taxon>
        <taxon>Ficus</taxon>
    </lineage>
</organism>
<feature type="region of interest" description="Disordered" evidence="1">
    <location>
        <begin position="72"/>
        <end position="109"/>
    </location>
</feature>
<sequence>MWNNHLAARHNSKEINQLDLRFGRETPNYDPPTPSTSRSLNRQSPSPATIAQGRLLVEPGWTSEDMANMMAGGMTAYRPPKPPSGKNLEGWTTVKTNRHPPSLSKKPRGLVGQVVQVASDAPL</sequence>
<evidence type="ECO:0000256" key="1">
    <source>
        <dbReference type="SAM" id="MobiDB-lite"/>
    </source>
</evidence>